<organism evidence="1 2">
    <name type="scientific">Paramecium pentaurelia</name>
    <dbReference type="NCBI Taxonomy" id="43138"/>
    <lineage>
        <taxon>Eukaryota</taxon>
        <taxon>Sar</taxon>
        <taxon>Alveolata</taxon>
        <taxon>Ciliophora</taxon>
        <taxon>Intramacronucleata</taxon>
        <taxon>Oligohymenophorea</taxon>
        <taxon>Peniculida</taxon>
        <taxon>Parameciidae</taxon>
        <taxon>Paramecium</taxon>
    </lineage>
</organism>
<comment type="caution">
    <text evidence="1">The sequence shown here is derived from an EMBL/GenBank/DDBJ whole genome shotgun (WGS) entry which is preliminary data.</text>
</comment>
<keyword evidence="2" id="KW-1185">Reference proteome</keyword>
<reference evidence="1" key="1">
    <citation type="submission" date="2021-01" db="EMBL/GenBank/DDBJ databases">
        <authorList>
            <consortium name="Genoscope - CEA"/>
            <person name="William W."/>
        </authorList>
    </citation>
    <scope>NUCLEOTIDE SEQUENCE</scope>
</reference>
<proteinExistence type="predicted"/>
<name>A0A8S1TTF9_9CILI</name>
<dbReference type="AlphaFoldDB" id="A0A8S1TTF9"/>
<evidence type="ECO:0000313" key="2">
    <source>
        <dbReference type="Proteomes" id="UP000689195"/>
    </source>
</evidence>
<evidence type="ECO:0000313" key="1">
    <source>
        <dbReference type="EMBL" id="CAD8155313.1"/>
    </source>
</evidence>
<protein>
    <submittedName>
        <fullName evidence="1">Uncharacterized protein</fullName>
    </submittedName>
</protein>
<sequence length="94" mass="11366">MRNQSNLLNNSIILADIIYYLQDQATYYTAIYTGLKTLFSNQYSNEIFEKNIIILLLNQLTSSQNLKEYDQYQLDKYQFFLILNIRFVNYQKWV</sequence>
<dbReference type="EMBL" id="CAJJDO010000027">
    <property type="protein sequence ID" value="CAD8155313.1"/>
    <property type="molecule type" value="Genomic_DNA"/>
</dbReference>
<accession>A0A8S1TTF9</accession>
<gene>
    <name evidence="1" type="ORF">PPENT_87.1.T0270023</name>
</gene>
<dbReference type="Proteomes" id="UP000689195">
    <property type="component" value="Unassembled WGS sequence"/>
</dbReference>